<dbReference type="GO" id="GO:0006401">
    <property type="term" value="P:RNA catabolic process"/>
    <property type="evidence" value="ECO:0007669"/>
    <property type="project" value="TreeGrafter"/>
</dbReference>
<proteinExistence type="predicted"/>
<dbReference type="GO" id="GO:0032299">
    <property type="term" value="C:ribonuclease H2 complex"/>
    <property type="evidence" value="ECO:0007669"/>
    <property type="project" value="InterPro"/>
</dbReference>
<sequence>MTIQIGILPDDIIHTILDGNTVQRVNNGSFIRLPHPRTGLSALFLPHQTPSGSTISELQVVEPINSRSWFIGNEIIADGRLLMIMPVDPAFLLVPILRSVSPRNGTPGQFRTLDDIFEEAAMKLEQSSSKDSTGTISTKDLATFASLDCCKDSLTRVCDRQDLPPDIIVYRFSPTKFIEYLKLKVENLLKSDVIEGSKTLMRSLAKDGLMEDGNEDLLQAGRLKIACDLIAQYIPSDLRTLLSASYDFAELDVYLEKLEEEQRLKAQEASTNTRSRKKAVKKEDSKEKVDKRKAPKQSQGVEKLKKANINGMAKLSTFFTKKL</sequence>
<evidence type="ECO:0000313" key="9">
    <source>
        <dbReference type="EMBL" id="KAJ3748958.1"/>
    </source>
</evidence>
<evidence type="ECO:0000256" key="1">
    <source>
        <dbReference type="ARBA" id="ARBA00004123"/>
    </source>
</evidence>
<evidence type="ECO:0000256" key="4">
    <source>
        <dbReference type="ARBA" id="ARBA00024778"/>
    </source>
</evidence>
<dbReference type="InterPro" id="IPR041195">
    <property type="entry name" value="Rnh202_N"/>
</dbReference>
<evidence type="ECO:0000256" key="2">
    <source>
        <dbReference type="ARBA" id="ARBA00019062"/>
    </source>
</evidence>
<dbReference type="InterPro" id="IPR040456">
    <property type="entry name" value="RNase_H2_suB"/>
</dbReference>
<dbReference type="AlphaFoldDB" id="A0A9W8P892"/>
<feature type="domain" description="Rnh202 triple barrel" evidence="8">
    <location>
        <begin position="27"/>
        <end position="88"/>
    </location>
</feature>
<accession>A0A9W8P892</accession>
<keyword evidence="10" id="KW-1185">Reference proteome</keyword>
<name>A0A9W8P892_9AGAR</name>
<evidence type="ECO:0000256" key="6">
    <source>
        <dbReference type="SAM" id="MobiDB-lite"/>
    </source>
</evidence>
<dbReference type="Gene3D" id="2.20.25.530">
    <property type="match status" value="1"/>
</dbReference>
<dbReference type="PANTHER" id="PTHR13383:SF11">
    <property type="entry name" value="RIBONUCLEASE H2 SUBUNIT B"/>
    <property type="match status" value="1"/>
</dbReference>
<dbReference type="InterPro" id="IPR019024">
    <property type="entry name" value="RNase_H2_suB_wHTH"/>
</dbReference>
<dbReference type="CDD" id="cd09270">
    <property type="entry name" value="RNase_H2-B"/>
    <property type="match status" value="1"/>
</dbReference>
<feature type="compositionally biased region" description="Basic and acidic residues" evidence="6">
    <location>
        <begin position="281"/>
        <end position="292"/>
    </location>
</feature>
<dbReference type="PANTHER" id="PTHR13383">
    <property type="entry name" value="RIBONUCLEASE H2 SUBUNIT B"/>
    <property type="match status" value="1"/>
</dbReference>
<dbReference type="Gene3D" id="1.10.20.120">
    <property type="match status" value="1"/>
</dbReference>
<evidence type="ECO:0000259" key="8">
    <source>
        <dbReference type="Pfam" id="PF17745"/>
    </source>
</evidence>
<reference evidence="9 10" key="1">
    <citation type="journal article" date="2023" name="Proc. Natl. Acad. Sci. U.S.A.">
        <title>A global phylogenomic analysis of the shiitake genus Lentinula.</title>
        <authorList>
            <person name="Sierra-Patev S."/>
            <person name="Min B."/>
            <person name="Naranjo-Ortiz M."/>
            <person name="Looney B."/>
            <person name="Konkel Z."/>
            <person name="Slot J.C."/>
            <person name="Sakamoto Y."/>
            <person name="Steenwyk J.L."/>
            <person name="Rokas A."/>
            <person name="Carro J."/>
            <person name="Camarero S."/>
            <person name="Ferreira P."/>
            <person name="Molpeceres G."/>
            <person name="Ruiz-Duenas F.J."/>
            <person name="Serrano A."/>
            <person name="Henrissat B."/>
            <person name="Drula E."/>
            <person name="Hughes K.W."/>
            <person name="Mata J.L."/>
            <person name="Ishikawa N.K."/>
            <person name="Vargas-Isla R."/>
            <person name="Ushijima S."/>
            <person name="Smith C.A."/>
            <person name="Donoghue J."/>
            <person name="Ahrendt S."/>
            <person name="Andreopoulos W."/>
            <person name="He G."/>
            <person name="LaButti K."/>
            <person name="Lipzen A."/>
            <person name="Ng V."/>
            <person name="Riley R."/>
            <person name="Sandor L."/>
            <person name="Barry K."/>
            <person name="Martinez A.T."/>
            <person name="Xiao Y."/>
            <person name="Gibbons J.G."/>
            <person name="Terashima K."/>
            <person name="Grigoriev I.V."/>
            <person name="Hibbett D."/>
        </authorList>
    </citation>
    <scope>NUCLEOTIDE SEQUENCE [LARGE SCALE GENOMIC DNA]</scope>
    <source>
        <strain evidence="9 10">TFB7810</strain>
    </source>
</reference>
<evidence type="ECO:0000259" key="7">
    <source>
        <dbReference type="Pfam" id="PF09468"/>
    </source>
</evidence>
<dbReference type="Pfam" id="PF17745">
    <property type="entry name" value="Ydr279_N"/>
    <property type="match status" value="1"/>
</dbReference>
<comment type="subcellular location">
    <subcellularLocation>
        <location evidence="1">Nucleus</location>
    </subcellularLocation>
</comment>
<evidence type="ECO:0000256" key="3">
    <source>
        <dbReference type="ARBA" id="ARBA00023242"/>
    </source>
</evidence>
<gene>
    <name evidence="9" type="ORF">DFH05DRAFT_621871</name>
</gene>
<comment type="function">
    <text evidence="4">Non catalytic subunit of RNase H2, an endonuclease that specifically degrades the RNA of RNA:DNA hybrids. Participates in DNA replication, possibly by mediating the removal of lagging-strand Okazaki fragment RNA primers during DNA replication. Mediates the excision of single ribonucleotides from DNA:RNA duplexes.</text>
</comment>
<dbReference type="Proteomes" id="UP001142393">
    <property type="component" value="Unassembled WGS sequence"/>
</dbReference>
<keyword evidence="3" id="KW-0539">Nucleus</keyword>
<dbReference type="EMBL" id="JANVFU010000002">
    <property type="protein sequence ID" value="KAJ3748958.1"/>
    <property type="molecule type" value="Genomic_DNA"/>
</dbReference>
<protein>
    <recommendedName>
        <fullName evidence="2">Ribonuclease H2 subunit B</fullName>
    </recommendedName>
    <alternativeName>
        <fullName evidence="5">Ribonuclease HI subunit B</fullName>
    </alternativeName>
</protein>
<feature type="domain" description="Ribonuclease H2 subunit B wHTH" evidence="7">
    <location>
        <begin position="91"/>
        <end position="242"/>
    </location>
</feature>
<organism evidence="9 10">
    <name type="scientific">Lentinula detonsa</name>
    <dbReference type="NCBI Taxonomy" id="2804962"/>
    <lineage>
        <taxon>Eukaryota</taxon>
        <taxon>Fungi</taxon>
        <taxon>Dikarya</taxon>
        <taxon>Basidiomycota</taxon>
        <taxon>Agaricomycotina</taxon>
        <taxon>Agaricomycetes</taxon>
        <taxon>Agaricomycetidae</taxon>
        <taxon>Agaricales</taxon>
        <taxon>Marasmiineae</taxon>
        <taxon>Omphalotaceae</taxon>
        <taxon>Lentinula</taxon>
    </lineage>
</organism>
<dbReference type="Pfam" id="PF09468">
    <property type="entry name" value="RNase_H2-Ydr279"/>
    <property type="match status" value="1"/>
</dbReference>
<dbReference type="GO" id="GO:0005654">
    <property type="term" value="C:nucleoplasm"/>
    <property type="evidence" value="ECO:0007669"/>
    <property type="project" value="TreeGrafter"/>
</dbReference>
<comment type="caution">
    <text evidence="9">The sequence shown here is derived from an EMBL/GenBank/DDBJ whole genome shotgun (WGS) entry which is preliminary data.</text>
</comment>
<evidence type="ECO:0000313" key="10">
    <source>
        <dbReference type="Proteomes" id="UP001142393"/>
    </source>
</evidence>
<feature type="region of interest" description="Disordered" evidence="6">
    <location>
        <begin position="265"/>
        <end position="305"/>
    </location>
</feature>
<evidence type="ECO:0000256" key="5">
    <source>
        <dbReference type="ARBA" id="ARBA00033464"/>
    </source>
</evidence>